<sequence length="184" mass="20255">MNSTSQIIDLDFGLSQLSGNRALLLKLLQKFADEYRQLPGTLDLAFSEARWDDARVLVHTLKGVAGNLGCNALFEEARAFENHLKSQASVPENVARFSQVHQLTLSTIDELNGQTGQSGVDTQSAAKTVPPQALLSALKQHEFIPQSQLDDWLGALNTSAAHKEAIRDAIDELDYEQAIELIER</sequence>
<dbReference type="InterPro" id="IPR036641">
    <property type="entry name" value="HPT_dom_sf"/>
</dbReference>
<organism evidence="4 5">
    <name type="scientific">Salinimonas marina</name>
    <dbReference type="NCBI Taxonomy" id="2785918"/>
    <lineage>
        <taxon>Bacteria</taxon>
        <taxon>Pseudomonadati</taxon>
        <taxon>Pseudomonadota</taxon>
        <taxon>Gammaproteobacteria</taxon>
        <taxon>Alteromonadales</taxon>
        <taxon>Alteromonadaceae</taxon>
        <taxon>Alteromonas/Salinimonas group</taxon>
        <taxon>Salinimonas</taxon>
    </lineage>
</organism>
<proteinExistence type="predicted"/>
<evidence type="ECO:0000313" key="4">
    <source>
        <dbReference type="EMBL" id="QPG04861.1"/>
    </source>
</evidence>
<dbReference type="KEGG" id="smaa:IT774_11870"/>
<dbReference type="GO" id="GO:0000160">
    <property type="term" value="P:phosphorelay signal transduction system"/>
    <property type="evidence" value="ECO:0007669"/>
    <property type="project" value="UniProtKB-KW"/>
</dbReference>
<keyword evidence="1" id="KW-0902">Two-component regulatory system</keyword>
<gene>
    <name evidence="4" type="ORF">IT774_11870</name>
</gene>
<name>A0A7S9HCU7_9ALTE</name>
<feature type="domain" description="HPt" evidence="3">
    <location>
        <begin position="20"/>
        <end position="118"/>
    </location>
</feature>
<dbReference type="Proteomes" id="UP000595095">
    <property type="component" value="Chromosome"/>
</dbReference>
<feature type="modified residue" description="Phosphohistidine" evidence="2">
    <location>
        <position position="59"/>
    </location>
</feature>
<dbReference type="RefSeq" id="WP_195809953.1">
    <property type="nucleotide sequence ID" value="NZ_CP064795.1"/>
</dbReference>
<keyword evidence="5" id="KW-1185">Reference proteome</keyword>
<evidence type="ECO:0000313" key="5">
    <source>
        <dbReference type="Proteomes" id="UP000595095"/>
    </source>
</evidence>
<dbReference type="SMART" id="SM00073">
    <property type="entry name" value="HPT"/>
    <property type="match status" value="1"/>
</dbReference>
<dbReference type="GO" id="GO:0004672">
    <property type="term" value="F:protein kinase activity"/>
    <property type="evidence" value="ECO:0007669"/>
    <property type="project" value="UniProtKB-ARBA"/>
</dbReference>
<accession>A0A7S9HCU7</accession>
<dbReference type="InterPro" id="IPR008207">
    <property type="entry name" value="Sig_transdc_His_kin_Hpt_dom"/>
</dbReference>
<reference evidence="4 5" key="1">
    <citation type="submission" date="2020-11" db="EMBL/GenBank/DDBJ databases">
        <title>Complete genome sequence for Salinimonas sp. strain G2-b.</title>
        <authorList>
            <person name="Park S.-J."/>
        </authorList>
    </citation>
    <scope>NUCLEOTIDE SEQUENCE [LARGE SCALE GENOMIC DNA]</scope>
    <source>
        <strain evidence="4 5">G2-b</strain>
    </source>
</reference>
<protein>
    <submittedName>
        <fullName evidence="4">Hpt domain-containing protein</fullName>
    </submittedName>
</protein>
<dbReference type="PROSITE" id="PS50894">
    <property type="entry name" value="HPT"/>
    <property type="match status" value="1"/>
</dbReference>
<evidence type="ECO:0000256" key="1">
    <source>
        <dbReference type="ARBA" id="ARBA00023012"/>
    </source>
</evidence>
<dbReference type="Pfam" id="PF01627">
    <property type="entry name" value="Hpt"/>
    <property type="match status" value="1"/>
</dbReference>
<dbReference type="SUPFAM" id="SSF47226">
    <property type="entry name" value="Histidine-containing phosphotransfer domain, HPT domain"/>
    <property type="match status" value="1"/>
</dbReference>
<dbReference type="EMBL" id="CP064795">
    <property type="protein sequence ID" value="QPG04861.1"/>
    <property type="molecule type" value="Genomic_DNA"/>
</dbReference>
<dbReference type="Gene3D" id="1.20.120.160">
    <property type="entry name" value="HPT domain"/>
    <property type="match status" value="1"/>
</dbReference>
<dbReference type="AlphaFoldDB" id="A0A7S9HCU7"/>
<evidence type="ECO:0000256" key="2">
    <source>
        <dbReference type="PROSITE-ProRule" id="PRU00110"/>
    </source>
</evidence>
<evidence type="ECO:0000259" key="3">
    <source>
        <dbReference type="PROSITE" id="PS50894"/>
    </source>
</evidence>
<keyword evidence="2" id="KW-0597">Phosphoprotein</keyword>